<reference evidence="11" key="2">
    <citation type="submission" date="2020-09" db="EMBL/GenBank/DDBJ databases">
        <authorList>
            <person name="Sun Q."/>
            <person name="Sedlacek I."/>
        </authorList>
    </citation>
    <scope>NUCLEOTIDE SEQUENCE</scope>
    <source>
        <strain evidence="11">CCM 7684</strain>
    </source>
</reference>
<evidence type="ECO:0000259" key="9">
    <source>
        <dbReference type="Pfam" id="PF01379"/>
    </source>
</evidence>
<feature type="domain" description="Porphobilinogen deaminase N-terminal" evidence="9">
    <location>
        <begin position="30"/>
        <end position="237"/>
    </location>
</feature>
<dbReference type="NCBIfam" id="TIGR00212">
    <property type="entry name" value="hemC"/>
    <property type="match status" value="1"/>
</dbReference>
<dbReference type="PIRSF" id="PIRSF001438">
    <property type="entry name" value="4pyrrol_synth_OHMeBilane_synth"/>
    <property type="match status" value="1"/>
</dbReference>
<dbReference type="SUPFAM" id="SSF54782">
    <property type="entry name" value="Porphobilinogen deaminase (hydroxymethylbilane synthase), C-terminal domain"/>
    <property type="match status" value="1"/>
</dbReference>
<feature type="modified residue" description="S-(dipyrrolylmethanemethyl)cysteine" evidence="8">
    <location>
        <position position="266"/>
    </location>
</feature>
<protein>
    <recommendedName>
        <fullName evidence="8">Porphobilinogen deaminase</fullName>
        <shortName evidence="8">PBG</shortName>
        <ecNumber evidence="8">2.5.1.61</ecNumber>
    </recommendedName>
    <alternativeName>
        <fullName evidence="8">Hydroxymethylbilane synthase</fullName>
        <shortName evidence="8">HMBS</shortName>
    </alternativeName>
    <alternativeName>
        <fullName evidence="8">Pre-uroporphyrinogen synthase</fullName>
    </alternativeName>
</protein>
<dbReference type="HAMAP" id="MF_00260">
    <property type="entry name" value="Porphobil_deam"/>
    <property type="match status" value="1"/>
</dbReference>
<dbReference type="InterPro" id="IPR022419">
    <property type="entry name" value="Porphobilin_deaminase_cofac_BS"/>
</dbReference>
<dbReference type="Gene3D" id="3.40.190.10">
    <property type="entry name" value="Periplasmic binding protein-like II"/>
    <property type="match status" value="2"/>
</dbReference>
<evidence type="ECO:0000256" key="3">
    <source>
        <dbReference type="ARBA" id="ARBA00005638"/>
    </source>
</evidence>
<dbReference type="InterPro" id="IPR036803">
    <property type="entry name" value="Porphobilinogen_deaminase_C_sf"/>
</dbReference>
<dbReference type="InterPro" id="IPR000860">
    <property type="entry name" value="HemC"/>
</dbReference>
<dbReference type="EC" id="2.5.1.61" evidence="8"/>
<evidence type="ECO:0000256" key="5">
    <source>
        <dbReference type="ARBA" id="ARBA00022679"/>
    </source>
</evidence>
<comment type="similarity">
    <text evidence="3 8">Belongs to the HMBS family.</text>
</comment>
<dbReference type="PROSITE" id="PS00533">
    <property type="entry name" value="PORPHOBILINOGEN_DEAM"/>
    <property type="match status" value="1"/>
</dbReference>
<evidence type="ECO:0000256" key="2">
    <source>
        <dbReference type="ARBA" id="ARBA00004735"/>
    </source>
</evidence>
<name>A0A8J2VIX7_9RHOB</name>
<dbReference type="GO" id="GO:0006782">
    <property type="term" value="P:protoporphyrinogen IX biosynthetic process"/>
    <property type="evidence" value="ECO:0007669"/>
    <property type="project" value="UniProtKB-UniRule"/>
</dbReference>
<dbReference type="InterPro" id="IPR022417">
    <property type="entry name" value="Porphobilin_deaminase_N"/>
</dbReference>
<dbReference type="PRINTS" id="PR00151">
    <property type="entry name" value="PORPHBDMNASE"/>
</dbReference>
<comment type="cofactor">
    <cofactor evidence="8">
        <name>dipyrromethane</name>
        <dbReference type="ChEBI" id="CHEBI:60342"/>
    </cofactor>
    <text evidence="8">Binds 1 dipyrromethane group covalently.</text>
</comment>
<dbReference type="AlphaFoldDB" id="A0A8J2VIX7"/>
<dbReference type="GO" id="GO:0005737">
    <property type="term" value="C:cytoplasm"/>
    <property type="evidence" value="ECO:0007669"/>
    <property type="project" value="UniProtKB-UniRule"/>
</dbReference>
<comment type="subunit">
    <text evidence="4 8">Monomer.</text>
</comment>
<proteinExistence type="inferred from homology"/>
<comment type="pathway">
    <text evidence="2">Porphyrin-containing compound metabolism; protoporphyrin-IX biosynthesis; coproporphyrinogen-III from 5-aminolevulinate: step 2/4.</text>
</comment>
<comment type="caution">
    <text evidence="11">The sequence shown here is derived from an EMBL/GenBank/DDBJ whole genome shotgun (WGS) entry which is preliminary data.</text>
</comment>
<evidence type="ECO:0000256" key="1">
    <source>
        <dbReference type="ARBA" id="ARBA00002869"/>
    </source>
</evidence>
<dbReference type="PANTHER" id="PTHR11557:SF0">
    <property type="entry name" value="PORPHOBILINOGEN DEAMINASE"/>
    <property type="match status" value="1"/>
</dbReference>
<feature type="domain" description="Porphobilinogen deaminase C-terminal" evidence="10">
    <location>
        <begin position="252"/>
        <end position="318"/>
    </location>
</feature>
<dbReference type="GO" id="GO:0004418">
    <property type="term" value="F:hydroxymethylbilane synthase activity"/>
    <property type="evidence" value="ECO:0007669"/>
    <property type="project" value="UniProtKB-UniRule"/>
</dbReference>
<gene>
    <name evidence="8 11" type="primary">hemC</name>
    <name evidence="11" type="ORF">GCM10007276_01240</name>
</gene>
<evidence type="ECO:0000256" key="7">
    <source>
        <dbReference type="ARBA" id="ARBA00048169"/>
    </source>
</evidence>
<dbReference type="InterPro" id="IPR022418">
    <property type="entry name" value="Porphobilinogen_deaminase_C"/>
</dbReference>
<evidence type="ECO:0000259" key="10">
    <source>
        <dbReference type="Pfam" id="PF03900"/>
    </source>
</evidence>
<keyword evidence="6 8" id="KW-0627">Porphyrin biosynthesis</keyword>
<comment type="function">
    <text evidence="1 8">Tetrapolymerization of the monopyrrole PBG into the hydroxymethylbilane pre-uroporphyrinogen in several discrete steps.</text>
</comment>
<dbReference type="Pfam" id="PF01379">
    <property type="entry name" value="Porphobil_deam"/>
    <property type="match status" value="1"/>
</dbReference>
<evidence type="ECO:0000313" key="12">
    <source>
        <dbReference type="Proteomes" id="UP000602745"/>
    </source>
</evidence>
<comment type="catalytic activity">
    <reaction evidence="7 8">
        <text>4 porphobilinogen + H2O = hydroxymethylbilane + 4 NH4(+)</text>
        <dbReference type="Rhea" id="RHEA:13185"/>
        <dbReference type="ChEBI" id="CHEBI:15377"/>
        <dbReference type="ChEBI" id="CHEBI:28938"/>
        <dbReference type="ChEBI" id="CHEBI:57845"/>
        <dbReference type="ChEBI" id="CHEBI:58126"/>
        <dbReference type="EC" id="2.5.1.61"/>
    </reaction>
</comment>
<organism evidence="11 12">
    <name type="scientific">Agaricicola taiwanensis</name>
    <dbReference type="NCBI Taxonomy" id="591372"/>
    <lineage>
        <taxon>Bacteria</taxon>
        <taxon>Pseudomonadati</taxon>
        <taxon>Pseudomonadota</taxon>
        <taxon>Alphaproteobacteria</taxon>
        <taxon>Rhodobacterales</taxon>
        <taxon>Paracoccaceae</taxon>
        <taxon>Agaricicola</taxon>
    </lineage>
</organism>
<dbReference type="FunFam" id="3.40.190.10:FF:000005">
    <property type="entry name" value="Porphobilinogen deaminase"/>
    <property type="match status" value="1"/>
</dbReference>
<dbReference type="SUPFAM" id="SSF53850">
    <property type="entry name" value="Periplasmic binding protein-like II"/>
    <property type="match status" value="1"/>
</dbReference>
<dbReference type="EMBL" id="BMCP01000001">
    <property type="protein sequence ID" value="GGE27810.1"/>
    <property type="molecule type" value="Genomic_DNA"/>
</dbReference>
<dbReference type="PANTHER" id="PTHR11557">
    <property type="entry name" value="PORPHOBILINOGEN DEAMINASE"/>
    <property type="match status" value="1"/>
</dbReference>
<keyword evidence="12" id="KW-1185">Reference proteome</keyword>
<evidence type="ECO:0000256" key="8">
    <source>
        <dbReference type="HAMAP-Rule" id="MF_00260"/>
    </source>
</evidence>
<reference evidence="11" key="1">
    <citation type="journal article" date="2014" name="Int. J. Syst. Evol. Microbiol.">
        <title>Complete genome sequence of Corynebacterium casei LMG S-19264T (=DSM 44701T), isolated from a smear-ripened cheese.</title>
        <authorList>
            <consortium name="US DOE Joint Genome Institute (JGI-PGF)"/>
            <person name="Walter F."/>
            <person name="Albersmeier A."/>
            <person name="Kalinowski J."/>
            <person name="Ruckert C."/>
        </authorList>
    </citation>
    <scope>NUCLEOTIDE SEQUENCE</scope>
    <source>
        <strain evidence="11">CCM 7684</strain>
    </source>
</reference>
<accession>A0A8J2VIX7</accession>
<dbReference type="Pfam" id="PF03900">
    <property type="entry name" value="Porphobil_deamC"/>
    <property type="match status" value="1"/>
</dbReference>
<evidence type="ECO:0000256" key="4">
    <source>
        <dbReference type="ARBA" id="ARBA00011245"/>
    </source>
</evidence>
<dbReference type="Gene3D" id="3.30.160.40">
    <property type="entry name" value="Porphobilinogen deaminase, C-terminal domain"/>
    <property type="match status" value="1"/>
</dbReference>
<comment type="miscellaneous">
    <text evidence="8">The porphobilinogen subunits are added to the dipyrromethane group.</text>
</comment>
<dbReference type="Proteomes" id="UP000602745">
    <property type="component" value="Unassembled WGS sequence"/>
</dbReference>
<keyword evidence="5 8" id="KW-0808">Transferase</keyword>
<sequence>MRMLHPIVHPATLATIHCTELTESMTTPLLTIGTRGSPLALWQANATRAALVRAHDLNEADVAVEVIRTTGDTIQDRPLSEAGGKGLFTKEIEDALLDRRIDLAVHSSKDMPTHHRQGLVLSGCLPRADARDAYIGPGQGPADLPEEAVVGTASLRRQALVRRLRPDLKVVPFRGNVETRLRKLREGEVAATFLAMAGLIRLGLDHHARPLETDDFLPAIGQGAIGLEIRSGDTRVQDLLAPILDADTGIRLAAERAFLEVLDGSCRTPIAGLAVIEDGLLSFKGRVLTPDGERMWEAFRSGAPEEAARLGADAGHEIRSMLPAGVLTWV</sequence>
<evidence type="ECO:0000256" key="6">
    <source>
        <dbReference type="ARBA" id="ARBA00023244"/>
    </source>
</evidence>
<dbReference type="UniPathway" id="UPA00251">
    <property type="reaction ID" value="UER00319"/>
</dbReference>
<evidence type="ECO:0000313" key="11">
    <source>
        <dbReference type="EMBL" id="GGE27810.1"/>
    </source>
</evidence>